<feature type="signal peptide" evidence="1">
    <location>
        <begin position="1"/>
        <end position="21"/>
    </location>
</feature>
<organism evidence="2 3">
    <name type="scientific">Psychrosphaera haliotis</name>
    <dbReference type="NCBI Taxonomy" id="555083"/>
    <lineage>
        <taxon>Bacteria</taxon>
        <taxon>Pseudomonadati</taxon>
        <taxon>Pseudomonadota</taxon>
        <taxon>Gammaproteobacteria</taxon>
        <taxon>Alteromonadales</taxon>
        <taxon>Pseudoalteromonadaceae</taxon>
        <taxon>Psychrosphaera</taxon>
    </lineage>
</organism>
<comment type="caution">
    <text evidence="2">The sequence shown here is derived from an EMBL/GenBank/DDBJ whole genome shotgun (WGS) entry which is preliminary data.</text>
</comment>
<name>A0A6N8F672_9GAMM</name>
<dbReference type="EMBL" id="WOCD01000001">
    <property type="protein sequence ID" value="MUH71634.1"/>
    <property type="molecule type" value="Genomic_DNA"/>
</dbReference>
<accession>A0A6N8F672</accession>
<protein>
    <recommendedName>
        <fullName evidence="4">DUF4124 domain-containing protein</fullName>
    </recommendedName>
</protein>
<evidence type="ECO:0008006" key="4">
    <source>
        <dbReference type="Google" id="ProtNLM"/>
    </source>
</evidence>
<proteinExistence type="predicted"/>
<dbReference type="Proteomes" id="UP000439994">
    <property type="component" value="Unassembled WGS sequence"/>
</dbReference>
<gene>
    <name evidence="2" type="ORF">GNP35_03445</name>
</gene>
<evidence type="ECO:0000313" key="3">
    <source>
        <dbReference type="Proteomes" id="UP000439994"/>
    </source>
</evidence>
<dbReference type="AlphaFoldDB" id="A0A6N8F672"/>
<sequence>MKTLMLLLTLGLLIVSPFSQAEIFKCIENGVAKFSAYPCKDPASQEAYDINRSESMSSYFSRQKEKLQIKLDEQRARAEKYISGYPAIPKDIKEAILECKIIRGMTKKQVYYAWSIYQKNIKVVLQESLH</sequence>
<evidence type="ECO:0000313" key="2">
    <source>
        <dbReference type="EMBL" id="MUH71634.1"/>
    </source>
</evidence>
<keyword evidence="3" id="KW-1185">Reference proteome</keyword>
<reference evidence="2 3" key="1">
    <citation type="submission" date="2019-11" db="EMBL/GenBank/DDBJ databases">
        <title>P. haliotis isolates from Z. marina roots.</title>
        <authorList>
            <person name="Cohen M."/>
            <person name="Jospin G."/>
            <person name="Eisen J.A."/>
            <person name="Coil D.A."/>
        </authorList>
    </citation>
    <scope>NUCLEOTIDE SEQUENCE [LARGE SCALE GENOMIC DNA]</scope>
    <source>
        <strain evidence="2 3">UCD-MCMsp1aY</strain>
    </source>
</reference>
<feature type="chain" id="PRO_5027007677" description="DUF4124 domain-containing protein" evidence="1">
    <location>
        <begin position="22"/>
        <end position="130"/>
    </location>
</feature>
<keyword evidence="1" id="KW-0732">Signal</keyword>
<dbReference type="RefSeq" id="WP_155694514.1">
    <property type="nucleotide sequence ID" value="NZ_WOCD01000001.1"/>
</dbReference>
<evidence type="ECO:0000256" key="1">
    <source>
        <dbReference type="SAM" id="SignalP"/>
    </source>
</evidence>
<dbReference type="OrthoDB" id="6300212at2"/>